<reference evidence="2 3" key="1">
    <citation type="journal article" date="2011" name="J. Bacteriol.">
        <title>Draft genome sequence of the anoxygenic filamentous phototrophic bacterium Oscillochloris trichoides subsp. DG-6.</title>
        <authorList>
            <person name="Kuznetsov B.B."/>
            <person name="Ivanovsky R.N."/>
            <person name="Keppen O.I."/>
            <person name="Sukhacheva M.V."/>
            <person name="Bumazhkin B.K."/>
            <person name="Patutina E.O."/>
            <person name="Beletsky A.V."/>
            <person name="Mardanov A.V."/>
            <person name="Baslerov R.V."/>
            <person name="Panteleeva A.N."/>
            <person name="Kolganova T.V."/>
            <person name="Ravin N.V."/>
            <person name="Skryabin K.G."/>
        </authorList>
    </citation>
    <scope>NUCLEOTIDE SEQUENCE [LARGE SCALE GENOMIC DNA]</scope>
    <source>
        <strain evidence="2 3">DG-6</strain>
    </source>
</reference>
<evidence type="ECO:0008006" key="4">
    <source>
        <dbReference type="Google" id="ProtNLM"/>
    </source>
</evidence>
<name>E1ID20_9CHLR</name>
<keyword evidence="3" id="KW-1185">Reference proteome</keyword>
<feature type="transmembrane region" description="Helical" evidence="1">
    <location>
        <begin position="203"/>
        <end position="223"/>
    </location>
</feature>
<evidence type="ECO:0000313" key="2">
    <source>
        <dbReference type="EMBL" id="EFO80929.1"/>
    </source>
</evidence>
<dbReference type="OrthoDB" id="8536716at2"/>
<dbReference type="Proteomes" id="UP000054010">
    <property type="component" value="Unassembled WGS sequence"/>
</dbReference>
<sequence length="224" mass="24132">MLYLFFLAHLVADFMLQPLWLIQRKRYWYGLLIHVGFVMVCMLAIIPFEPRAAALWPVMLGISVVHYGADHWKIAYGDRMVRSPLLAFLLDQVIHATTIIVGLSLVLPVEQIWSLDASALALPAIYAICYLLACFAAPITLIVAFDPTFKHASLAAAARVRSLIAAVLVLSLALFATPVALPATVAGIAAATRRPASGHPLDSPLGLMVVVLVAATLGAVLTLV</sequence>
<keyword evidence="1" id="KW-1133">Transmembrane helix</keyword>
<dbReference type="InterPro" id="IPR021737">
    <property type="entry name" value="Phage_phiKZ_Orf197"/>
</dbReference>
<dbReference type="Pfam" id="PF11750">
    <property type="entry name" value="DUF3307"/>
    <property type="match status" value="1"/>
</dbReference>
<proteinExistence type="predicted"/>
<keyword evidence="1" id="KW-0472">Membrane</keyword>
<dbReference type="AlphaFoldDB" id="E1ID20"/>
<keyword evidence="1" id="KW-0812">Transmembrane</keyword>
<evidence type="ECO:0000313" key="3">
    <source>
        <dbReference type="Proteomes" id="UP000054010"/>
    </source>
</evidence>
<feature type="transmembrane region" description="Helical" evidence="1">
    <location>
        <begin position="6"/>
        <end position="22"/>
    </location>
</feature>
<feature type="transmembrane region" description="Helical" evidence="1">
    <location>
        <begin position="54"/>
        <end position="72"/>
    </location>
</feature>
<feature type="transmembrane region" description="Helical" evidence="1">
    <location>
        <begin position="84"/>
        <end position="107"/>
    </location>
</feature>
<dbReference type="HOGENOM" id="CLU_1234020_0_0_0"/>
<feature type="transmembrane region" description="Helical" evidence="1">
    <location>
        <begin position="163"/>
        <end position="191"/>
    </location>
</feature>
<dbReference type="EMBL" id="ADVR01000034">
    <property type="protein sequence ID" value="EFO80929.1"/>
    <property type="molecule type" value="Genomic_DNA"/>
</dbReference>
<organism evidence="2 3">
    <name type="scientific">Oscillochloris trichoides DG-6</name>
    <dbReference type="NCBI Taxonomy" id="765420"/>
    <lineage>
        <taxon>Bacteria</taxon>
        <taxon>Bacillati</taxon>
        <taxon>Chloroflexota</taxon>
        <taxon>Chloroflexia</taxon>
        <taxon>Chloroflexales</taxon>
        <taxon>Chloroflexineae</taxon>
        <taxon>Oscillochloridaceae</taxon>
        <taxon>Oscillochloris</taxon>
    </lineage>
</organism>
<gene>
    <name evidence="2" type="ORF">OSCT_1221</name>
</gene>
<comment type="caution">
    <text evidence="2">The sequence shown here is derived from an EMBL/GenBank/DDBJ whole genome shotgun (WGS) entry which is preliminary data.</text>
</comment>
<accession>E1ID20</accession>
<feature type="transmembrane region" description="Helical" evidence="1">
    <location>
        <begin position="119"/>
        <end position="143"/>
    </location>
</feature>
<evidence type="ECO:0000256" key="1">
    <source>
        <dbReference type="SAM" id="Phobius"/>
    </source>
</evidence>
<protein>
    <recommendedName>
        <fullName evidence="4">DUF3307 domain-containing protein</fullName>
    </recommendedName>
</protein>
<feature type="transmembrane region" description="Helical" evidence="1">
    <location>
        <begin position="29"/>
        <end position="48"/>
    </location>
</feature>